<evidence type="ECO:0000259" key="4">
    <source>
        <dbReference type="Pfam" id="PF07715"/>
    </source>
</evidence>
<dbReference type="AlphaFoldDB" id="A0A4Z0P0Y7"/>
<evidence type="ECO:0000256" key="2">
    <source>
        <dbReference type="ARBA" id="ARBA00023136"/>
    </source>
</evidence>
<dbReference type="InterPro" id="IPR036942">
    <property type="entry name" value="Beta-barrel_TonB_sf"/>
</dbReference>
<keyword evidence="6" id="KW-0675">Receptor</keyword>
<dbReference type="Proteomes" id="UP000298337">
    <property type="component" value="Unassembled WGS sequence"/>
</dbReference>
<name>A0A4Z0P0Y7_9BACT</name>
<dbReference type="OrthoDB" id="905812at2"/>
<evidence type="ECO:0000256" key="3">
    <source>
        <dbReference type="ARBA" id="ARBA00023237"/>
    </source>
</evidence>
<evidence type="ECO:0000313" key="7">
    <source>
        <dbReference type="Proteomes" id="UP000298337"/>
    </source>
</evidence>
<accession>A0A4Z0P0Y7</accession>
<sequence length="830" mass="90952">MNTSLCGLPIKPCLLTLLGITGGGYVHAQTATGLGGSVKSTAGLPIEFATVVLHRASDSTVVKSEFSDEKGNYRFEAAGAGRYLISASQVGFTRAWSKPFELPAASSSPLVLTLQANGATNLKEVTVVGQKPLYEREADRTIVNVENSTLSAGNTTLDVLRRAPGVTVDGNDNLALRGKQGLLVLIDGKRQPMTGTELADYLRALPAEQLKNIELITNPPAKYDAQGGAGIIAINLKKDQRLGTNGSVNTSYGRSFYGGKFTSTLSLNHRRKGLNIFGSYTYSDRQSQPLLTISRDFFAVRDLGDNQTSRTYTGSSAQDNRIQVHGRNHAAKAGLDYTLSDRTVLGLAVNGFTNQVPQDGTNLTQFFNAQGGLLETYRSSNVRTSHSPNGAINLNFKHTFPADSGGTRELTADADLARYYTVRTQNLTTQYEGGRPTFVLRGNQEGNLVIRSAKTDYVQTLSKQLRLEAGAKISQVHSDNDVLFINNLSRSGLDSVDLGKTNRFRYDENINAAYGTLTFTPQPGLTLTAGLRGEQTNATGRQTVGNEGFDRNYFQLFPSAALKRQVSKDHEIAVSLSRRIDRPSYNQLNPFRVYIDATTYGSGNPNLRPQTSYNVEFNHTFKQKYTTGLNYTKTSLPIIQVVQPAPVSEGRQQVVSTSVNLQAQEYYALNLTVPLEPMKGWSIYNNAVVYYSRFVGDLAGTNLNRGRAAFNLTSNSSFTFGKGWSADLSGTYQSRELYGFLDVRPQGQVTAGVQKALWDRKGTLKLNMTDIFFTSPVRATSAYANYVERFYQRQDSRVVTLSFGYRFGNDKVGPTRKRLGGAEDEKRRAG</sequence>
<evidence type="ECO:0000256" key="1">
    <source>
        <dbReference type="ARBA" id="ARBA00004442"/>
    </source>
</evidence>
<evidence type="ECO:0000313" key="6">
    <source>
        <dbReference type="EMBL" id="TGE04203.1"/>
    </source>
</evidence>
<dbReference type="InterPro" id="IPR008969">
    <property type="entry name" value="CarboxyPept-like_regulatory"/>
</dbReference>
<dbReference type="GO" id="GO:0009279">
    <property type="term" value="C:cell outer membrane"/>
    <property type="evidence" value="ECO:0007669"/>
    <property type="project" value="UniProtKB-SubCell"/>
</dbReference>
<dbReference type="RefSeq" id="WP_135436645.1">
    <property type="nucleotide sequence ID" value="NZ_SRLA01000006.1"/>
</dbReference>
<dbReference type="Pfam" id="PF14905">
    <property type="entry name" value="OMP_b-brl_3"/>
    <property type="match status" value="1"/>
</dbReference>
<reference evidence="6 7" key="1">
    <citation type="submission" date="2019-04" db="EMBL/GenBank/DDBJ databases">
        <authorList>
            <person name="Feng G."/>
            <person name="Zhang J."/>
            <person name="Zhu H."/>
        </authorList>
    </citation>
    <scope>NUCLEOTIDE SEQUENCE [LARGE SCALE GENOMIC DNA]</scope>
    <source>
        <strain evidence="6 7">92R-1</strain>
    </source>
</reference>
<comment type="subcellular location">
    <subcellularLocation>
        <location evidence="1">Cell outer membrane</location>
    </subcellularLocation>
</comment>
<evidence type="ECO:0000259" key="5">
    <source>
        <dbReference type="Pfam" id="PF14905"/>
    </source>
</evidence>
<dbReference type="SUPFAM" id="SSF49464">
    <property type="entry name" value="Carboxypeptidase regulatory domain-like"/>
    <property type="match status" value="1"/>
</dbReference>
<gene>
    <name evidence="6" type="ORF">EU556_23320</name>
</gene>
<dbReference type="Gene3D" id="2.170.130.10">
    <property type="entry name" value="TonB-dependent receptor, plug domain"/>
    <property type="match status" value="1"/>
</dbReference>
<keyword evidence="7" id="KW-1185">Reference proteome</keyword>
<dbReference type="Pfam" id="PF13620">
    <property type="entry name" value="CarboxypepD_reg"/>
    <property type="match status" value="1"/>
</dbReference>
<organism evidence="6 7">
    <name type="scientific">Hymenobacter fodinae</name>
    <dbReference type="NCBI Taxonomy" id="2510796"/>
    <lineage>
        <taxon>Bacteria</taxon>
        <taxon>Pseudomonadati</taxon>
        <taxon>Bacteroidota</taxon>
        <taxon>Cytophagia</taxon>
        <taxon>Cytophagales</taxon>
        <taxon>Hymenobacteraceae</taxon>
        <taxon>Hymenobacter</taxon>
    </lineage>
</organism>
<dbReference type="InterPro" id="IPR012910">
    <property type="entry name" value="Plug_dom"/>
</dbReference>
<dbReference type="PANTHER" id="PTHR40980">
    <property type="entry name" value="PLUG DOMAIN-CONTAINING PROTEIN"/>
    <property type="match status" value="1"/>
</dbReference>
<keyword evidence="2" id="KW-0472">Membrane</keyword>
<feature type="domain" description="Outer membrane protein beta-barrel" evidence="5">
    <location>
        <begin position="408"/>
        <end position="805"/>
    </location>
</feature>
<dbReference type="Pfam" id="PF07715">
    <property type="entry name" value="Plug"/>
    <property type="match status" value="1"/>
</dbReference>
<proteinExistence type="predicted"/>
<keyword evidence="3" id="KW-0998">Cell outer membrane</keyword>
<protein>
    <submittedName>
        <fullName evidence="6">TonB-dependent receptor</fullName>
    </submittedName>
</protein>
<comment type="caution">
    <text evidence="6">The sequence shown here is derived from an EMBL/GenBank/DDBJ whole genome shotgun (WGS) entry which is preliminary data.</text>
</comment>
<dbReference type="SUPFAM" id="SSF56935">
    <property type="entry name" value="Porins"/>
    <property type="match status" value="1"/>
</dbReference>
<dbReference type="Gene3D" id="2.40.170.20">
    <property type="entry name" value="TonB-dependent receptor, beta-barrel domain"/>
    <property type="match status" value="1"/>
</dbReference>
<feature type="domain" description="TonB-dependent receptor plug" evidence="4">
    <location>
        <begin position="139"/>
        <end position="230"/>
    </location>
</feature>
<dbReference type="EMBL" id="SRLA01000006">
    <property type="protein sequence ID" value="TGE04203.1"/>
    <property type="molecule type" value="Genomic_DNA"/>
</dbReference>
<dbReference type="Gene3D" id="2.60.40.1120">
    <property type="entry name" value="Carboxypeptidase-like, regulatory domain"/>
    <property type="match status" value="1"/>
</dbReference>
<dbReference type="InterPro" id="IPR041700">
    <property type="entry name" value="OMP_b-brl_3"/>
</dbReference>
<dbReference type="InterPro" id="IPR037066">
    <property type="entry name" value="Plug_dom_sf"/>
</dbReference>
<dbReference type="PANTHER" id="PTHR40980:SF4">
    <property type="entry name" value="TONB-DEPENDENT RECEPTOR-LIKE BETA-BARREL DOMAIN-CONTAINING PROTEIN"/>
    <property type="match status" value="1"/>
</dbReference>